<accession>A0A9Q3JQI6</accession>
<protein>
    <submittedName>
        <fullName evidence="1">Uncharacterized protein</fullName>
    </submittedName>
</protein>
<dbReference type="Proteomes" id="UP000765509">
    <property type="component" value="Unassembled WGS sequence"/>
</dbReference>
<dbReference type="OrthoDB" id="2015333at2759"/>
<name>A0A9Q3JQI6_9BASI</name>
<evidence type="ECO:0000313" key="2">
    <source>
        <dbReference type="Proteomes" id="UP000765509"/>
    </source>
</evidence>
<dbReference type="EMBL" id="AVOT02078314">
    <property type="protein sequence ID" value="MBW0565967.1"/>
    <property type="molecule type" value="Genomic_DNA"/>
</dbReference>
<comment type="caution">
    <text evidence="1">The sequence shown here is derived from an EMBL/GenBank/DDBJ whole genome shotgun (WGS) entry which is preliminary data.</text>
</comment>
<sequence length="194" mass="21937">GSKSFFQDLGFDRSLYEIHFAKTTFVKRRYSYASELIPSSPSINPSNDNRISLNIQSTSSNVSPSIDATSMSPWASSHFIHDMPIVKTIGLLFNISHSQLQKDLNLIRNWCTEKSKKFIEARVYFVSPNLSKFDLSLSDTLKAIADLQEDFNDDHQDQTNQISPSIDPDLATHRFTYIPPNQIKSNCNVPCDGD</sequence>
<gene>
    <name evidence="1" type="ORF">O181_105682</name>
</gene>
<evidence type="ECO:0000313" key="1">
    <source>
        <dbReference type="EMBL" id="MBW0565967.1"/>
    </source>
</evidence>
<dbReference type="AlphaFoldDB" id="A0A9Q3JQI6"/>
<organism evidence="1 2">
    <name type="scientific">Austropuccinia psidii MF-1</name>
    <dbReference type="NCBI Taxonomy" id="1389203"/>
    <lineage>
        <taxon>Eukaryota</taxon>
        <taxon>Fungi</taxon>
        <taxon>Dikarya</taxon>
        <taxon>Basidiomycota</taxon>
        <taxon>Pucciniomycotina</taxon>
        <taxon>Pucciniomycetes</taxon>
        <taxon>Pucciniales</taxon>
        <taxon>Sphaerophragmiaceae</taxon>
        <taxon>Austropuccinia</taxon>
    </lineage>
</organism>
<proteinExistence type="predicted"/>
<keyword evidence="2" id="KW-1185">Reference proteome</keyword>
<feature type="non-terminal residue" evidence="1">
    <location>
        <position position="1"/>
    </location>
</feature>
<reference evidence="1" key="1">
    <citation type="submission" date="2021-03" db="EMBL/GenBank/DDBJ databases">
        <title>Draft genome sequence of rust myrtle Austropuccinia psidii MF-1, a brazilian biotype.</title>
        <authorList>
            <person name="Quecine M.C."/>
            <person name="Pachon D.M.R."/>
            <person name="Bonatelli M.L."/>
            <person name="Correr F.H."/>
            <person name="Franceschini L.M."/>
            <person name="Leite T.F."/>
            <person name="Margarido G.R.A."/>
            <person name="Almeida C.A."/>
            <person name="Ferrarezi J.A."/>
            <person name="Labate C.A."/>
        </authorList>
    </citation>
    <scope>NUCLEOTIDE SEQUENCE</scope>
    <source>
        <strain evidence="1">MF-1</strain>
    </source>
</reference>